<dbReference type="PANTHER" id="PTHR46558">
    <property type="entry name" value="TRACRIPTIONAL REGULATORY PROTEIN-RELATED-RELATED"/>
    <property type="match status" value="1"/>
</dbReference>
<dbReference type="CDD" id="cd00093">
    <property type="entry name" value="HTH_XRE"/>
    <property type="match status" value="1"/>
</dbReference>
<dbReference type="SMART" id="SM00530">
    <property type="entry name" value="HTH_XRE"/>
    <property type="match status" value="1"/>
</dbReference>
<dbReference type="PROSITE" id="PS50943">
    <property type="entry name" value="HTH_CROC1"/>
    <property type="match status" value="1"/>
</dbReference>
<dbReference type="GO" id="GO:0003677">
    <property type="term" value="F:DNA binding"/>
    <property type="evidence" value="ECO:0007669"/>
    <property type="project" value="UniProtKB-KW"/>
</dbReference>
<dbReference type="PANTHER" id="PTHR46558:SF11">
    <property type="entry name" value="HTH-TYPE TRANSCRIPTIONAL REGULATOR XRE"/>
    <property type="match status" value="1"/>
</dbReference>
<proteinExistence type="predicted"/>
<dbReference type="Pfam" id="PF01381">
    <property type="entry name" value="HTH_3"/>
    <property type="match status" value="1"/>
</dbReference>
<accession>A0A1E3A275</accession>
<name>A0A1E3A275_9FIRM</name>
<dbReference type="SUPFAM" id="SSF47413">
    <property type="entry name" value="lambda repressor-like DNA-binding domains"/>
    <property type="match status" value="1"/>
</dbReference>
<dbReference type="Gene3D" id="1.10.260.40">
    <property type="entry name" value="lambda repressor-like DNA-binding domains"/>
    <property type="match status" value="1"/>
</dbReference>
<dbReference type="EMBL" id="MCGI01000008">
    <property type="protein sequence ID" value="ODM02855.1"/>
    <property type="molecule type" value="Genomic_DNA"/>
</dbReference>
<evidence type="ECO:0000313" key="4">
    <source>
        <dbReference type="Proteomes" id="UP000095003"/>
    </source>
</evidence>
<dbReference type="RefSeq" id="WP_044972988.1">
    <property type="nucleotide sequence ID" value="NZ_JBKXXQ010000036.1"/>
</dbReference>
<dbReference type="GeneID" id="93304618"/>
<sequence>MNHYITGNTIRVLREKKQITQKELAQILGVSDKTISKWETAKGYPDISLLEPLAAALDISVAELLSGDYVTNQNKMGNMLRSVFYICPVCGNVIHAMGKCVVSCCGITLLPEEAEETDSAHTIAIEQVEDESYVTIDHEMSKSHHISFIAWVTSGRLELLKLYPEQNAEGRFRLRGHGCLYIYCNKHGLMRRRI</sequence>
<dbReference type="InterPro" id="IPR036073">
    <property type="entry name" value="Desulfoferrodoxin_Fe-bd_dom_sf"/>
</dbReference>
<protein>
    <submittedName>
        <fullName evidence="3">Desulfoferrodoxin</fullName>
        <ecNumber evidence="3">1.15.1.2</ecNumber>
    </submittedName>
</protein>
<dbReference type="PATRIC" id="fig|1432052.3.peg.6728"/>
<keyword evidence="3" id="KW-0560">Oxidoreductase</keyword>
<dbReference type="GO" id="GO:0005506">
    <property type="term" value="F:iron ion binding"/>
    <property type="evidence" value="ECO:0007669"/>
    <property type="project" value="InterPro"/>
</dbReference>
<dbReference type="SUPFAM" id="SSF49367">
    <property type="entry name" value="Superoxide reductase-like"/>
    <property type="match status" value="1"/>
</dbReference>
<dbReference type="GO" id="GO:0050605">
    <property type="term" value="F:superoxide reductase activity"/>
    <property type="evidence" value="ECO:0007669"/>
    <property type="project" value="UniProtKB-EC"/>
</dbReference>
<evidence type="ECO:0000259" key="2">
    <source>
        <dbReference type="PROSITE" id="PS50943"/>
    </source>
</evidence>
<reference evidence="3 4" key="1">
    <citation type="submission" date="2016-07" db="EMBL/GenBank/DDBJ databases">
        <title>Characterization of isolates of Eisenbergiella tayi derived from blood cultures, using whole genome sequencing.</title>
        <authorList>
            <person name="Burdz T."/>
            <person name="Wiebe D."/>
            <person name="Huynh C."/>
            <person name="Bernard K."/>
        </authorList>
    </citation>
    <scope>NUCLEOTIDE SEQUENCE [LARGE SCALE GENOMIC DNA]</scope>
    <source>
        <strain evidence="3 4">NML 120489</strain>
    </source>
</reference>
<keyword evidence="1" id="KW-0238">DNA-binding</keyword>
<gene>
    <name evidence="3" type="primary">dfx_3</name>
    <name evidence="3" type="ORF">BEH84_06086</name>
</gene>
<organism evidence="3 4">
    <name type="scientific">Eisenbergiella tayi</name>
    <dbReference type="NCBI Taxonomy" id="1432052"/>
    <lineage>
        <taxon>Bacteria</taxon>
        <taxon>Bacillati</taxon>
        <taxon>Bacillota</taxon>
        <taxon>Clostridia</taxon>
        <taxon>Lachnospirales</taxon>
        <taxon>Lachnospiraceae</taxon>
        <taxon>Eisenbergiella</taxon>
    </lineage>
</organism>
<evidence type="ECO:0000256" key="1">
    <source>
        <dbReference type="ARBA" id="ARBA00023125"/>
    </source>
</evidence>
<dbReference type="Gene3D" id="2.60.40.730">
    <property type="entry name" value="SOR catalytic domain"/>
    <property type="match status" value="1"/>
</dbReference>
<dbReference type="EC" id="1.15.1.2" evidence="3"/>
<dbReference type="InterPro" id="IPR001387">
    <property type="entry name" value="Cro/C1-type_HTH"/>
</dbReference>
<comment type="caution">
    <text evidence="3">The sequence shown here is derived from an EMBL/GenBank/DDBJ whole genome shotgun (WGS) entry which is preliminary data.</text>
</comment>
<evidence type="ECO:0000313" key="3">
    <source>
        <dbReference type="EMBL" id="ODM02855.1"/>
    </source>
</evidence>
<feature type="domain" description="HTH cro/C1-type" evidence="2">
    <location>
        <begin position="10"/>
        <end position="64"/>
    </location>
</feature>
<dbReference type="Proteomes" id="UP000095003">
    <property type="component" value="Unassembled WGS sequence"/>
</dbReference>
<dbReference type="AlphaFoldDB" id="A0A1E3A275"/>
<dbReference type="InterPro" id="IPR010982">
    <property type="entry name" value="Lambda_DNA-bd_dom_sf"/>
</dbReference>